<dbReference type="SUPFAM" id="SSF52833">
    <property type="entry name" value="Thioredoxin-like"/>
    <property type="match status" value="1"/>
</dbReference>
<reference evidence="8" key="1">
    <citation type="submission" date="2021-02" db="EMBL/GenBank/DDBJ databases">
        <authorList>
            <person name="Nowell W R."/>
        </authorList>
    </citation>
    <scope>NUCLEOTIDE SEQUENCE</scope>
    <source>
        <strain evidence="8">Ploen Becks lab</strain>
    </source>
</reference>
<feature type="region of interest" description="Disordered" evidence="6">
    <location>
        <begin position="942"/>
        <end position="993"/>
    </location>
</feature>
<feature type="compositionally biased region" description="Low complexity" evidence="6">
    <location>
        <begin position="332"/>
        <end position="342"/>
    </location>
</feature>
<dbReference type="SUPFAM" id="SSF46565">
    <property type="entry name" value="Chaperone J-domain"/>
    <property type="match status" value="1"/>
</dbReference>
<dbReference type="OrthoDB" id="10249691at2759"/>
<dbReference type="AlphaFoldDB" id="A0A814BCP9"/>
<dbReference type="EMBL" id="CAJNOC010002325">
    <property type="protein sequence ID" value="CAF0926373.1"/>
    <property type="molecule type" value="Genomic_DNA"/>
</dbReference>
<feature type="compositionally biased region" description="Acidic residues" evidence="6">
    <location>
        <begin position="145"/>
        <end position="159"/>
    </location>
</feature>
<keyword evidence="9" id="KW-1185">Reference proteome</keyword>
<dbReference type="PANTHER" id="PTHR31854">
    <property type="entry name" value="TUBULIN POLYGLUTAMYLASE COMPLEX SUBUNIT 2"/>
    <property type="match status" value="1"/>
</dbReference>
<proteinExistence type="predicted"/>
<accession>A0A814BCP9</accession>
<dbReference type="InterPro" id="IPR018958">
    <property type="entry name" value="Knr4/Smi1-like_dom"/>
</dbReference>
<comment type="subcellular location">
    <subcellularLocation>
        <location evidence="1">Endoplasmic reticulum membrane</location>
        <topology evidence="1">Single-pass type IV membrane protein</topology>
    </subcellularLocation>
</comment>
<dbReference type="InterPro" id="IPR036249">
    <property type="entry name" value="Thioredoxin-like_sf"/>
</dbReference>
<evidence type="ECO:0000256" key="5">
    <source>
        <dbReference type="ARBA" id="ARBA00035043"/>
    </source>
</evidence>
<dbReference type="PANTHER" id="PTHR31854:SF2">
    <property type="entry name" value="TUBULIN POLYGLUTAMYLASE COMPLEX SUBUNIT 2"/>
    <property type="match status" value="1"/>
</dbReference>
<comment type="caution">
    <text evidence="8">The sequence shown here is derived from an EMBL/GenBank/DDBJ whole genome shotgun (WGS) entry which is preliminary data.</text>
</comment>
<dbReference type="GO" id="GO:0005789">
    <property type="term" value="C:endoplasmic reticulum membrane"/>
    <property type="evidence" value="ECO:0007669"/>
    <property type="project" value="UniProtKB-SubCell"/>
</dbReference>
<dbReference type="SMART" id="SM00271">
    <property type="entry name" value="DnaJ"/>
    <property type="match status" value="1"/>
</dbReference>
<protein>
    <recommendedName>
        <fullName evidence="2">DnaJ homolog subfamily C member 16</fullName>
    </recommendedName>
    <alternativeName>
        <fullName evidence="5">Endoplasmic reticulum DNA J domain-containing protein 8</fullName>
    </alternativeName>
</protein>
<gene>
    <name evidence="8" type="ORF">OXX778_LOCUS12663</name>
</gene>
<dbReference type="CDD" id="cd06257">
    <property type="entry name" value="DnaJ"/>
    <property type="match status" value="1"/>
</dbReference>
<dbReference type="InterPro" id="IPR013766">
    <property type="entry name" value="Thioredoxin_domain"/>
</dbReference>
<dbReference type="InterPro" id="IPR039231">
    <property type="entry name" value="TPGS2"/>
</dbReference>
<dbReference type="Pfam" id="PF00085">
    <property type="entry name" value="Thioredoxin"/>
    <property type="match status" value="1"/>
</dbReference>
<dbReference type="InterPro" id="IPR001623">
    <property type="entry name" value="DnaJ_domain"/>
</dbReference>
<dbReference type="PROSITE" id="PS00636">
    <property type="entry name" value="DNAJ_1"/>
    <property type="match status" value="1"/>
</dbReference>
<dbReference type="Gene3D" id="1.10.287.110">
    <property type="entry name" value="DnaJ domain"/>
    <property type="match status" value="1"/>
</dbReference>
<name>A0A814BCP9_9BILA</name>
<dbReference type="PROSITE" id="PS50076">
    <property type="entry name" value="DNAJ_2"/>
    <property type="match status" value="1"/>
</dbReference>
<feature type="region of interest" description="Disordered" evidence="6">
    <location>
        <begin position="323"/>
        <end position="356"/>
    </location>
</feature>
<feature type="compositionally biased region" description="Polar residues" evidence="6">
    <location>
        <begin position="942"/>
        <end position="961"/>
    </location>
</feature>
<organism evidence="8 9">
    <name type="scientific">Brachionus calyciflorus</name>
    <dbReference type="NCBI Taxonomy" id="104777"/>
    <lineage>
        <taxon>Eukaryota</taxon>
        <taxon>Metazoa</taxon>
        <taxon>Spiralia</taxon>
        <taxon>Gnathifera</taxon>
        <taxon>Rotifera</taxon>
        <taxon>Eurotatoria</taxon>
        <taxon>Monogononta</taxon>
        <taxon>Pseudotrocha</taxon>
        <taxon>Ploima</taxon>
        <taxon>Brachionidae</taxon>
        <taxon>Brachionus</taxon>
    </lineage>
</organism>
<dbReference type="SMART" id="SM00860">
    <property type="entry name" value="SMI1_KNR4"/>
    <property type="match status" value="1"/>
</dbReference>
<dbReference type="GO" id="GO:0006914">
    <property type="term" value="P:autophagy"/>
    <property type="evidence" value="ECO:0007669"/>
    <property type="project" value="UniProtKB-KW"/>
</dbReference>
<evidence type="ECO:0000256" key="3">
    <source>
        <dbReference type="ARBA" id="ARBA00023006"/>
    </source>
</evidence>
<dbReference type="InterPro" id="IPR018253">
    <property type="entry name" value="DnaJ_domain_CS"/>
</dbReference>
<evidence type="ECO:0000256" key="6">
    <source>
        <dbReference type="SAM" id="MobiDB-lite"/>
    </source>
</evidence>
<dbReference type="Gene3D" id="3.40.30.10">
    <property type="entry name" value="Glutaredoxin"/>
    <property type="match status" value="1"/>
</dbReference>
<sequence length="1218" mass="141947">MASKLDKFDSESRDVLNYLESRDEICDIKIQEANGVSNSQIGDWENRNLCNLPQDLKNFYLIQNGLSIEWSVKLDDSESMSLGKIQINSIKDLTKVGSVLSKDYREPSIFDLEDLQSPPNMNSFDSISNINSILKIKENSKSESNSDDNSPEYSDEEDSDTKKNNKTKILIPHFDDLSRNFELDNCNGYGKVCLVYRNAKPGMMISEQSAEIWYLDRSLQWHFLTNSFKSYYRLAISHLGLPQWQMLFTEDGLPPFLNQWYYLFCPGRILVHQEKWKKLEFLSFIENNSNNNINKKPQNLPSNQETAKKIDFSKLFEDKNTKKTSIQASHASNTNSSNNNGSKGDEKNGSNNTNINPVKPRASLFVISNCADINPYQVLGVSRNADEKQIRDAYRKSAKHWHPDRNKSPDAHEKFMQINKAYEILSDAERRSLYDDYGTTNEPRHAGGGGFHRESYDNFFRDFDPFEGFFGGGFGFNQKRQSRKNPEEEVNKRLYEDTIFPNSHIKPYLIYTYTEFCFSCIQVESIWQVLKQEVKNIGFGVGHSDASWNRELSKLLEIRTVPSIVAVINGRISHFRGDYNLKELREFIRSLLPSRLVTEINQNNFNTTLKNALNDNKVFSVFISSSSQITLRYQMPCFQMVKNIKCTSIRINRASQEFKDYLAKNYKIPSDLDKQEILILFKEKIIDSDDKDDKEVHRPYLIQASSELAYNFILQSFESNKNLILPRISSSSKFFDICPQWSEFDTDSKNVLCCIIISNSDTKKPSILFDTNIKDNLIKKLQSDRFFRNSNIQLTYIYSNIQNKFIEKISKNSNNRQKMDTLGFLDEKIVVLKRLDEKYAMFDIIDDISLSDSNLLDLLKMSLSMFKNDAKQLKYKMTLPSFYEESNQDLISFVVEYFETIWDYVTDRMFWERLIGNNSYMMIILCTFLFLWLMIMFSSEKSNPNSTSKNARQNKNNQTPNRNKEPNSKNQSFNESYNQTPSKSFYSSDSSQNTTLNDELYNSRFDDFNKNTSNQFEIVEMNSKTEHGLITHLPKGFRTILLIVNQENKKQLVDLFTKVCKKYSNKSYRLRFGFLNQSTFGGKKWLDEIIYKRYQQLGVERPSDRDSEDSDDEFERIDEKNLIDLKADCNVLAINNSNKYYIPLNFRLNDPNGSDSSYLNLQRRNSVNKSLMEQSIGFEESYSIQMENKFVLELSNWLDKFTEGLLSNKTQIKEWPEM</sequence>
<keyword evidence="3" id="KW-0072">Autophagy</keyword>
<evidence type="ECO:0000256" key="1">
    <source>
        <dbReference type="ARBA" id="ARBA00004163"/>
    </source>
</evidence>
<evidence type="ECO:0000259" key="7">
    <source>
        <dbReference type="PROSITE" id="PS50076"/>
    </source>
</evidence>
<dbReference type="Pfam" id="PF00226">
    <property type="entry name" value="DnaJ"/>
    <property type="match status" value="1"/>
</dbReference>
<evidence type="ECO:0000313" key="9">
    <source>
        <dbReference type="Proteomes" id="UP000663879"/>
    </source>
</evidence>
<comment type="function">
    <text evidence="4">Plays an important role in regulating the size of autophagosomes during the formation process.</text>
</comment>
<evidence type="ECO:0000256" key="4">
    <source>
        <dbReference type="ARBA" id="ARBA00035002"/>
    </source>
</evidence>
<evidence type="ECO:0000313" key="8">
    <source>
        <dbReference type="EMBL" id="CAF0926373.1"/>
    </source>
</evidence>
<feature type="non-terminal residue" evidence="8">
    <location>
        <position position="1"/>
    </location>
</feature>
<dbReference type="Proteomes" id="UP000663879">
    <property type="component" value="Unassembled WGS sequence"/>
</dbReference>
<feature type="region of interest" description="Disordered" evidence="6">
    <location>
        <begin position="138"/>
        <end position="164"/>
    </location>
</feature>
<feature type="compositionally biased region" description="Polar residues" evidence="6">
    <location>
        <begin position="968"/>
        <end position="993"/>
    </location>
</feature>
<evidence type="ECO:0000256" key="2">
    <source>
        <dbReference type="ARBA" id="ARBA00020921"/>
    </source>
</evidence>
<dbReference type="InterPro" id="IPR036869">
    <property type="entry name" value="J_dom_sf"/>
</dbReference>
<dbReference type="PRINTS" id="PR00625">
    <property type="entry name" value="JDOMAIN"/>
</dbReference>
<feature type="domain" description="J" evidence="7">
    <location>
        <begin position="374"/>
        <end position="438"/>
    </location>
</feature>